<accession>A0A0V1I6M7</accession>
<name>A0A0V1I6M7_9BILA</name>
<evidence type="ECO:0000313" key="2">
    <source>
        <dbReference type="Proteomes" id="UP000055024"/>
    </source>
</evidence>
<dbReference type="AlphaFoldDB" id="A0A0V1I6M7"/>
<keyword evidence="2" id="KW-1185">Reference proteome</keyword>
<proteinExistence type="predicted"/>
<protein>
    <submittedName>
        <fullName evidence="1">Uncharacterized protein</fullName>
    </submittedName>
</protein>
<gene>
    <name evidence="1" type="ORF">T11_3277</name>
</gene>
<organism evidence="1 2">
    <name type="scientific">Trichinella zimbabwensis</name>
    <dbReference type="NCBI Taxonomy" id="268475"/>
    <lineage>
        <taxon>Eukaryota</taxon>
        <taxon>Metazoa</taxon>
        <taxon>Ecdysozoa</taxon>
        <taxon>Nematoda</taxon>
        <taxon>Enoplea</taxon>
        <taxon>Dorylaimia</taxon>
        <taxon>Trichinellida</taxon>
        <taxon>Trichinellidae</taxon>
        <taxon>Trichinella</taxon>
    </lineage>
</organism>
<evidence type="ECO:0000313" key="1">
    <source>
        <dbReference type="EMBL" id="KRZ18068.1"/>
    </source>
</evidence>
<dbReference type="EMBL" id="JYDP01000004">
    <property type="protein sequence ID" value="KRZ18068.1"/>
    <property type="molecule type" value="Genomic_DNA"/>
</dbReference>
<sequence length="96" mass="11529">MQFLINSNAYEIFYNLYNDEHRTYVYFMLDTIDVLYPVLALNEAPDGDLFFLALAWFPFPCTKLWCLIFEYVSLNATSCTLKFEMWIIFDDFHSKH</sequence>
<reference evidence="1 2" key="1">
    <citation type="submission" date="2015-01" db="EMBL/GenBank/DDBJ databases">
        <title>Evolution of Trichinella species and genotypes.</title>
        <authorList>
            <person name="Korhonen P.K."/>
            <person name="Edoardo P."/>
            <person name="Giuseppe L.R."/>
            <person name="Gasser R.B."/>
        </authorList>
    </citation>
    <scope>NUCLEOTIDE SEQUENCE [LARGE SCALE GENOMIC DNA]</scope>
    <source>
        <strain evidence="1">ISS1029</strain>
    </source>
</reference>
<comment type="caution">
    <text evidence="1">The sequence shown here is derived from an EMBL/GenBank/DDBJ whole genome shotgun (WGS) entry which is preliminary data.</text>
</comment>
<dbReference type="Proteomes" id="UP000055024">
    <property type="component" value="Unassembled WGS sequence"/>
</dbReference>